<dbReference type="Pfam" id="PF00990">
    <property type="entry name" value="GGDEF"/>
    <property type="match status" value="1"/>
</dbReference>
<dbReference type="PROSITE" id="PS50113">
    <property type="entry name" value="PAC"/>
    <property type="match status" value="2"/>
</dbReference>
<dbReference type="InterPro" id="IPR029016">
    <property type="entry name" value="GAF-like_dom_sf"/>
</dbReference>
<dbReference type="InterPro" id="IPR000014">
    <property type="entry name" value="PAS"/>
</dbReference>
<dbReference type="InterPro" id="IPR043128">
    <property type="entry name" value="Rev_trsase/Diguanyl_cyclase"/>
</dbReference>
<feature type="domain" description="PAC" evidence="8">
    <location>
        <begin position="536"/>
        <end position="588"/>
    </location>
</feature>
<name>A0A5P1R6F6_9GAMM</name>
<dbReference type="InterPro" id="IPR001610">
    <property type="entry name" value="PAC"/>
</dbReference>
<dbReference type="EMBL" id="CP043869">
    <property type="protein sequence ID" value="QEQ95319.1"/>
    <property type="molecule type" value="Genomic_DNA"/>
</dbReference>
<evidence type="ECO:0000256" key="1">
    <source>
        <dbReference type="ARBA" id="ARBA00001946"/>
    </source>
</evidence>
<dbReference type="SMART" id="SM00091">
    <property type="entry name" value="PAS"/>
    <property type="match status" value="3"/>
</dbReference>
<evidence type="ECO:0000259" key="9">
    <source>
        <dbReference type="PROSITE" id="PS50883"/>
    </source>
</evidence>
<dbReference type="SUPFAM" id="SSF55073">
    <property type="entry name" value="Nucleotide cyclase"/>
    <property type="match status" value="1"/>
</dbReference>
<dbReference type="InterPro" id="IPR000160">
    <property type="entry name" value="GGDEF_dom"/>
</dbReference>
<dbReference type="GO" id="GO:0071732">
    <property type="term" value="P:cellular response to nitric oxide"/>
    <property type="evidence" value="ECO:0007669"/>
    <property type="project" value="UniProtKB-ARBA"/>
</dbReference>
<keyword evidence="6" id="KW-0175">Coiled coil</keyword>
<evidence type="ECO:0000259" key="8">
    <source>
        <dbReference type="PROSITE" id="PS50113"/>
    </source>
</evidence>
<dbReference type="PROSITE" id="PS50112">
    <property type="entry name" value="PAS"/>
    <property type="match status" value="3"/>
</dbReference>
<dbReference type="Gene3D" id="3.30.450.40">
    <property type="match status" value="1"/>
</dbReference>
<dbReference type="Pfam" id="PF01590">
    <property type="entry name" value="GAF"/>
    <property type="match status" value="1"/>
</dbReference>
<dbReference type="Gene3D" id="3.30.70.270">
    <property type="match status" value="1"/>
</dbReference>
<dbReference type="NCBIfam" id="TIGR00229">
    <property type="entry name" value="sensory_box"/>
    <property type="match status" value="3"/>
</dbReference>
<sequence>MKTTHTLGAICTTSLISVPLGTSLTDALHLMRQELLSCIIITNTQGEPEGLISEWDILSRAGEAPINDTIVDSIMSSPLITAHADLAYHEGYHLLLKHNIRHLPIINNHGKAVGLVTATDFITHLGPEYLLDVKYVDSVLDPRMSFIDESTSLSEALATFTSRKSHCLLVGNQDSVKGIITERDIIRVLDDKIPLTTQVRSVMSSPIHSLPSGAPLEVARNQMMEANIRRILIIDENKAPLGLITRNDLISGLETRYITLLQASVEELNSRLAQAKSEVQSARFAQALERVAARMLNAINTSTLLTESINELRKVFDADRVSLLSINDPSFTSATILYESCSDEFRGALETFPVLNFTPEMTLQIKKIIDSASIDVDHDSPENQLHSVYQYWQIQTIFFAPMHTGTELPALLSVHFCKERHPAENSETRLLQEFAAYFSSALVSQHLKEQLNQDILKREQTEQYLKNILNTLPHGIQEHNLDGKITFSNAAHHKMLGYEEGELVGKYIWDLDSSPSLREKTKTRLAFYLENRTPPETIEVRKITKQGQEIDISINWCYQYDQQGELAGMLSVMTDITSSKASHKALKASEKKYQSLFQSASDAILVIDPQSWKVCEANPKASKLLDVPLEEILNTEVSQLCSQECTSLKVLKAELTDGKKLFQNQSYLVTKKGQHMPVEIFAQELTLQDAQRIIISIHDLSFQVDAEERLRQSAVVFENSLEGVIITDASTRIISINSAFTRITGYTEAEVLGEKPAILHSGRHSPSFYNAMWEELRTRHHWKGEIWNRRKNGETYPQLLTITSICDTHGKVVNYIAVFSDLSALKASQQALEHQAHYDALTGLPNKLLLESRVLHRLELFDASHRHLAILFLDLDHFKNVNDSLGHLAGDNLLVLASERMKRCISKEGTLARLGGDEFIILMENLQNIQDSALMAEKLIQQFNAPFYIADQEIYVSASIGISLSPQNGHTYDMLIRNADAAMYRAKAQGRNTYQYYSKEMTSLAFERLSFESMMRQALNSDGFFLTYQPQYCLQNKRLIGYEALLRWQHPTQGMIMPDKFIPIAEESGIIIPLGKWVINAACNAGSKLIKSGKSFERMAVNVSVPQLTKGNFPNMVRRALETTKFPAHKLEIEITESFLMGNEFQAGKVLSELRNMGISISIDDFGTGYSSLSYLKKLPIDKLKIDRSFIQHLPGTPEDRAIVQAVIALGKALNLEVIAEGVETPSQRDFLADEHCDAVQGYLFARPVALEKLLSQ</sequence>
<comment type="catalytic activity">
    <reaction evidence="4">
        <text>3',3'-c-di-GMP + H2O = 5'-phosphoguanylyl(3'-&gt;5')guanosine + H(+)</text>
        <dbReference type="Rhea" id="RHEA:24902"/>
        <dbReference type="ChEBI" id="CHEBI:15377"/>
        <dbReference type="ChEBI" id="CHEBI:15378"/>
        <dbReference type="ChEBI" id="CHEBI:58754"/>
        <dbReference type="ChEBI" id="CHEBI:58805"/>
        <dbReference type="EC" id="3.1.4.52"/>
    </reaction>
    <physiologicalReaction direction="left-to-right" evidence="4">
        <dbReference type="Rhea" id="RHEA:24903"/>
    </physiologicalReaction>
</comment>
<keyword evidence="5" id="KW-0129">CBS domain</keyword>
<evidence type="ECO:0000313" key="13">
    <source>
        <dbReference type="Proteomes" id="UP000324760"/>
    </source>
</evidence>
<evidence type="ECO:0000256" key="4">
    <source>
        <dbReference type="ARBA" id="ARBA00051114"/>
    </source>
</evidence>
<dbReference type="PANTHER" id="PTHR44757">
    <property type="entry name" value="DIGUANYLATE CYCLASE DGCP"/>
    <property type="match status" value="1"/>
</dbReference>
<feature type="domain" description="EAL" evidence="9">
    <location>
        <begin position="1008"/>
        <end position="1257"/>
    </location>
</feature>
<gene>
    <name evidence="12" type="ORF">F0U83_00610</name>
</gene>
<dbReference type="Pfam" id="PF00989">
    <property type="entry name" value="PAS"/>
    <property type="match status" value="1"/>
</dbReference>
<dbReference type="InterPro" id="IPR001633">
    <property type="entry name" value="EAL_dom"/>
</dbReference>
<protein>
    <recommendedName>
        <fullName evidence="2">cyclic-guanylate-specific phosphodiesterase</fullName>
        <ecNumber evidence="2">3.1.4.52</ecNumber>
    </recommendedName>
</protein>
<feature type="domain" description="CBS" evidence="11">
    <location>
        <begin position="140"/>
        <end position="195"/>
    </location>
</feature>
<feature type="coiled-coil region" evidence="6">
    <location>
        <begin position="258"/>
        <end position="285"/>
    </location>
</feature>
<feature type="domain" description="CBS" evidence="11">
    <location>
        <begin position="75"/>
        <end position="133"/>
    </location>
</feature>
<evidence type="ECO:0000256" key="2">
    <source>
        <dbReference type="ARBA" id="ARBA00012282"/>
    </source>
</evidence>
<feature type="domain" description="PAS" evidence="7">
    <location>
        <begin position="461"/>
        <end position="506"/>
    </location>
</feature>
<dbReference type="Gene3D" id="3.20.20.450">
    <property type="entry name" value="EAL domain"/>
    <property type="match status" value="1"/>
</dbReference>
<dbReference type="Proteomes" id="UP000324760">
    <property type="component" value="Chromosome"/>
</dbReference>
<evidence type="ECO:0000259" key="7">
    <source>
        <dbReference type="PROSITE" id="PS50112"/>
    </source>
</evidence>
<dbReference type="FunFam" id="3.20.20.450:FF:000001">
    <property type="entry name" value="Cyclic di-GMP phosphodiesterase yahA"/>
    <property type="match status" value="1"/>
</dbReference>
<dbReference type="CDD" id="cd02205">
    <property type="entry name" value="CBS_pair_SF"/>
    <property type="match status" value="1"/>
</dbReference>
<organism evidence="12 13">
    <name type="scientific">Neptunomonas concharum</name>
    <dbReference type="NCBI Taxonomy" id="1031538"/>
    <lineage>
        <taxon>Bacteria</taxon>
        <taxon>Pseudomonadati</taxon>
        <taxon>Pseudomonadota</taxon>
        <taxon>Gammaproteobacteria</taxon>
        <taxon>Oceanospirillales</taxon>
        <taxon>Oceanospirillaceae</taxon>
        <taxon>Neptunomonas</taxon>
    </lineage>
</organism>
<dbReference type="SMART" id="SM00116">
    <property type="entry name" value="CBS"/>
    <property type="match status" value="4"/>
</dbReference>
<dbReference type="FunFam" id="3.30.70.270:FF:000001">
    <property type="entry name" value="Diguanylate cyclase domain protein"/>
    <property type="match status" value="1"/>
</dbReference>
<evidence type="ECO:0000313" key="12">
    <source>
        <dbReference type="EMBL" id="QEQ95319.1"/>
    </source>
</evidence>
<dbReference type="SMART" id="SM00086">
    <property type="entry name" value="PAC"/>
    <property type="match status" value="2"/>
</dbReference>
<accession>A0A5P1R6F6</accession>
<dbReference type="InterPro" id="IPR035919">
    <property type="entry name" value="EAL_sf"/>
</dbReference>
<dbReference type="InterPro" id="IPR013767">
    <property type="entry name" value="PAS_fold"/>
</dbReference>
<dbReference type="CDD" id="cd01948">
    <property type="entry name" value="EAL"/>
    <property type="match status" value="1"/>
</dbReference>
<dbReference type="KEGG" id="ncu:F0U83_00610"/>
<dbReference type="SUPFAM" id="SSF55781">
    <property type="entry name" value="GAF domain-like"/>
    <property type="match status" value="1"/>
</dbReference>
<dbReference type="AlphaFoldDB" id="A0A5P1R6F6"/>
<dbReference type="InterPro" id="IPR046342">
    <property type="entry name" value="CBS_dom_sf"/>
</dbReference>
<dbReference type="Pfam" id="PF13426">
    <property type="entry name" value="PAS_9"/>
    <property type="match status" value="2"/>
</dbReference>
<dbReference type="Gene3D" id="3.30.450.20">
    <property type="entry name" value="PAS domain"/>
    <property type="match status" value="3"/>
</dbReference>
<dbReference type="InterPro" id="IPR035965">
    <property type="entry name" value="PAS-like_dom_sf"/>
</dbReference>
<dbReference type="Pfam" id="PF00563">
    <property type="entry name" value="EAL"/>
    <property type="match status" value="1"/>
</dbReference>
<evidence type="ECO:0000259" key="11">
    <source>
        <dbReference type="PROSITE" id="PS51371"/>
    </source>
</evidence>
<dbReference type="PANTHER" id="PTHR44757:SF2">
    <property type="entry name" value="BIOFILM ARCHITECTURE MAINTENANCE PROTEIN MBAA"/>
    <property type="match status" value="1"/>
</dbReference>
<evidence type="ECO:0000259" key="10">
    <source>
        <dbReference type="PROSITE" id="PS50887"/>
    </source>
</evidence>
<dbReference type="PROSITE" id="PS51371">
    <property type="entry name" value="CBS"/>
    <property type="match status" value="4"/>
</dbReference>
<keyword evidence="13" id="KW-1185">Reference proteome</keyword>
<comment type="cofactor">
    <cofactor evidence="1">
        <name>Mg(2+)</name>
        <dbReference type="ChEBI" id="CHEBI:18420"/>
    </cofactor>
</comment>
<evidence type="ECO:0000256" key="5">
    <source>
        <dbReference type="PROSITE-ProRule" id="PRU00703"/>
    </source>
</evidence>
<dbReference type="InterPro" id="IPR029787">
    <property type="entry name" value="Nucleotide_cyclase"/>
</dbReference>
<evidence type="ECO:0000256" key="6">
    <source>
        <dbReference type="SAM" id="Coils"/>
    </source>
</evidence>
<dbReference type="GO" id="GO:0006355">
    <property type="term" value="P:regulation of DNA-templated transcription"/>
    <property type="evidence" value="ECO:0007669"/>
    <property type="project" value="InterPro"/>
</dbReference>
<dbReference type="PROSITE" id="PS50887">
    <property type="entry name" value="GGDEF"/>
    <property type="match status" value="1"/>
</dbReference>
<reference evidence="12 13" key="1">
    <citation type="journal article" date="2019" name="Biochem. Eng. J.">
        <title>Metabolic engineering of the marine bacteria Neptunomonas concharum for the production of acetoin and meso-2,3-butanediol from acetate.</title>
        <authorList>
            <person name="Li W."/>
            <person name="Pu N."/>
            <person name="Liu C.-X."/>
            <person name="Yuan Q.-P."/>
            <person name="Li Z.-J."/>
        </authorList>
    </citation>
    <scope>NUCLEOTIDE SEQUENCE [LARGE SCALE GENOMIC DNA]</scope>
    <source>
        <strain evidence="12 13">JCM17730</strain>
    </source>
</reference>
<keyword evidence="3" id="KW-0973">c-di-GMP</keyword>
<feature type="domain" description="CBS" evidence="11">
    <location>
        <begin position="11"/>
        <end position="69"/>
    </location>
</feature>
<dbReference type="CDD" id="cd00130">
    <property type="entry name" value="PAS"/>
    <property type="match status" value="3"/>
</dbReference>
<dbReference type="InterPro" id="IPR000644">
    <property type="entry name" value="CBS_dom"/>
</dbReference>
<feature type="domain" description="PAS" evidence="7">
    <location>
        <begin position="716"/>
        <end position="754"/>
    </location>
</feature>
<dbReference type="EC" id="3.1.4.52" evidence="2"/>
<dbReference type="CDD" id="cd01949">
    <property type="entry name" value="GGDEF"/>
    <property type="match status" value="1"/>
</dbReference>
<dbReference type="SUPFAM" id="SSF55785">
    <property type="entry name" value="PYP-like sensor domain (PAS domain)"/>
    <property type="match status" value="3"/>
</dbReference>
<feature type="domain" description="PAC" evidence="8">
    <location>
        <begin position="782"/>
        <end position="834"/>
    </location>
</feature>
<dbReference type="PROSITE" id="PS50883">
    <property type="entry name" value="EAL"/>
    <property type="match status" value="1"/>
</dbReference>
<dbReference type="SMART" id="SM00052">
    <property type="entry name" value="EAL"/>
    <property type="match status" value="1"/>
</dbReference>
<dbReference type="NCBIfam" id="TIGR00254">
    <property type="entry name" value="GGDEF"/>
    <property type="match status" value="1"/>
</dbReference>
<dbReference type="Gene3D" id="3.10.580.10">
    <property type="entry name" value="CBS-domain"/>
    <property type="match status" value="2"/>
</dbReference>
<dbReference type="InterPro" id="IPR052155">
    <property type="entry name" value="Biofilm_reg_signaling"/>
</dbReference>
<dbReference type="InterPro" id="IPR003018">
    <property type="entry name" value="GAF"/>
</dbReference>
<evidence type="ECO:0000256" key="3">
    <source>
        <dbReference type="ARBA" id="ARBA00022636"/>
    </source>
</evidence>
<dbReference type="SUPFAM" id="SSF141868">
    <property type="entry name" value="EAL domain-like"/>
    <property type="match status" value="1"/>
</dbReference>
<dbReference type="OrthoDB" id="8416215at2"/>
<dbReference type="SUPFAM" id="SSF54631">
    <property type="entry name" value="CBS-domain pair"/>
    <property type="match status" value="2"/>
</dbReference>
<feature type="domain" description="GGDEF" evidence="10">
    <location>
        <begin position="866"/>
        <end position="999"/>
    </location>
</feature>
<dbReference type="SMART" id="SM00065">
    <property type="entry name" value="GAF"/>
    <property type="match status" value="1"/>
</dbReference>
<feature type="domain" description="CBS" evidence="11">
    <location>
        <begin position="203"/>
        <end position="260"/>
    </location>
</feature>
<dbReference type="RefSeq" id="WP_138986022.1">
    <property type="nucleotide sequence ID" value="NZ_CP043869.1"/>
</dbReference>
<feature type="domain" description="PAS" evidence="7">
    <location>
        <begin position="589"/>
        <end position="634"/>
    </location>
</feature>
<dbReference type="SMART" id="SM00267">
    <property type="entry name" value="GGDEF"/>
    <property type="match status" value="1"/>
</dbReference>
<dbReference type="GO" id="GO:0071111">
    <property type="term" value="F:cyclic-guanylate-specific phosphodiesterase activity"/>
    <property type="evidence" value="ECO:0007669"/>
    <property type="project" value="UniProtKB-EC"/>
</dbReference>
<dbReference type="Pfam" id="PF00571">
    <property type="entry name" value="CBS"/>
    <property type="match status" value="4"/>
</dbReference>
<proteinExistence type="predicted"/>
<dbReference type="InterPro" id="IPR000700">
    <property type="entry name" value="PAS-assoc_C"/>
</dbReference>